<dbReference type="InterPro" id="IPR025322">
    <property type="entry name" value="PADRE_dom"/>
</dbReference>
<keyword evidence="2" id="KW-1185">Reference proteome</keyword>
<dbReference type="InParanoid" id="A0A2G5DNH8"/>
<dbReference type="AlphaFoldDB" id="A0A2G5DNH8"/>
<protein>
    <recommendedName>
        <fullName evidence="3">DUF4228 domain-containing protein</fullName>
    </recommendedName>
</protein>
<evidence type="ECO:0008006" key="3">
    <source>
        <dbReference type="Google" id="ProtNLM"/>
    </source>
</evidence>
<sequence>MGNTASCAPLSLNGGVIKVLFKDDTVQVLTKPVKAVELMLEHPRHFVCDSNDLKVGHRIPGLAADEELERRHLYFILPIEMLYSVLTNDEMDALSLKASKLMKSGGSNHIGKIFPIFGDFCIFPSEFKAFDTATGSKPGEKYSKQRSWRPALDTIVENSCRL</sequence>
<dbReference type="EMBL" id="KZ305034">
    <property type="protein sequence ID" value="PIA45074.1"/>
    <property type="molecule type" value="Genomic_DNA"/>
</dbReference>
<dbReference type="OrthoDB" id="771105at2759"/>
<dbReference type="PANTHER" id="PTHR33052">
    <property type="entry name" value="DUF4228 DOMAIN PROTEIN-RELATED"/>
    <property type="match status" value="1"/>
</dbReference>
<dbReference type="Proteomes" id="UP000230069">
    <property type="component" value="Unassembled WGS sequence"/>
</dbReference>
<evidence type="ECO:0000313" key="1">
    <source>
        <dbReference type="EMBL" id="PIA45074.1"/>
    </source>
</evidence>
<name>A0A2G5DNH8_AQUCA</name>
<proteinExistence type="predicted"/>
<evidence type="ECO:0000313" key="2">
    <source>
        <dbReference type="Proteomes" id="UP000230069"/>
    </source>
</evidence>
<organism evidence="1 2">
    <name type="scientific">Aquilegia coerulea</name>
    <name type="common">Rocky mountain columbine</name>
    <dbReference type="NCBI Taxonomy" id="218851"/>
    <lineage>
        <taxon>Eukaryota</taxon>
        <taxon>Viridiplantae</taxon>
        <taxon>Streptophyta</taxon>
        <taxon>Embryophyta</taxon>
        <taxon>Tracheophyta</taxon>
        <taxon>Spermatophyta</taxon>
        <taxon>Magnoliopsida</taxon>
        <taxon>Ranunculales</taxon>
        <taxon>Ranunculaceae</taxon>
        <taxon>Thalictroideae</taxon>
        <taxon>Aquilegia</taxon>
    </lineage>
</organism>
<dbReference type="FunCoup" id="A0A2G5DNH8">
    <property type="interactions" value="81"/>
</dbReference>
<dbReference type="Pfam" id="PF14009">
    <property type="entry name" value="PADRE"/>
    <property type="match status" value="1"/>
</dbReference>
<gene>
    <name evidence="1" type="ORF">AQUCO_01700547v1</name>
</gene>
<reference evidence="1 2" key="1">
    <citation type="submission" date="2017-09" db="EMBL/GenBank/DDBJ databases">
        <title>WGS assembly of Aquilegia coerulea Goldsmith.</title>
        <authorList>
            <person name="Hodges S."/>
            <person name="Kramer E."/>
            <person name="Nordborg M."/>
            <person name="Tomkins J."/>
            <person name="Borevitz J."/>
            <person name="Derieg N."/>
            <person name="Yan J."/>
            <person name="Mihaltcheva S."/>
            <person name="Hayes R.D."/>
            <person name="Rokhsar D."/>
        </authorList>
    </citation>
    <scope>NUCLEOTIDE SEQUENCE [LARGE SCALE GENOMIC DNA]</scope>
    <source>
        <strain evidence="2">cv. Goldsmith</strain>
    </source>
</reference>
<dbReference type="STRING" id="218851.A0A2G5DNH8"/>
<accession>A0A2G5DNH8</accession>